<sequence>MLKTFFAALFVCATSVFAAPIEVSDAYAREVPPNLKNSAAFMKIANTTTEELFLLGAASPVATRVELHEHVMEGEMMKMRPVEKIAIAPHAHTTLEPGGLHVMLIGLNTPLREGETIVLELYFSNGQKQTLDAVPIKSVMMGMKKHKM</sequence>
<protein>
    <submittedName>
        <fullName evidence="2">Copper chaperone PCu(A)C</fullName>
    </submittedName>
</protein>
<dbReference type="PANTHER" id="PTHR36302">
    <property type="entry name" value="BLR7088 PROTEIN"/>
    <property type="match status" value="1"/>
</dbReference>
<dbReference type="RefSeq" id="WP_205460130.1">
    <property type="nucleotide sequence ID" value="NZ_JAFHKK010000046.1"/>
</dbReference>
<dbReference type="Gene3D" id="2.60.40.1890">
    <property type="entry name" value="PCu(A)C copper chaperone"/>
    <property type="match status" value="1"/>
</dbReference>
<feature type="signal peptide" evidence="1">
    <location>
        <begin position="1"/>
        <end position="18"/>
    </location>
</feature>
<dbReference type="SUPFAM" id="SSF110087">
    <property type="entry name" value="DR1885-like metal-binding protein"/>
    <property type="match status" value="1"/>
</dbReference>
<dbReference type="InterPro" id="IPR007410">
    <property type="entry name" value="LpqE-like"/>
</dbReference>
<dbReference type="EMBL" id="JAFHKK010000046">
    <property type="protein sequence ID" value="MBN2965556.1"/>
    <property type="molecule type" value="Genomic_DNA"/>
</dbReference>
<feature type="chain" id="PRO_5045913179" evidence="1">
    <location>
        <begin position="19"/>
        <end position="148"/>
    </location>
</feature>
<evidence type="ECO:0000256" key="1">
    <source>
        <dbReference type="SAM" id="SignalP"/>
    </source>
</evidence>
<comment type="caution">
    <text evidence="2">The sequence shown here is derived from an EMBL/GenBank/DDBJ whole genome shotgun (WGS) entry which is preliminary data.</text>
</comment>
<gene>
    <name evidence="2" type="ORF">JWV37_12260</name>
</gene>
<dbReference type="InterPro" id="IPR036182">
    <property type="entry name" value="PCuAC_sf"/>
</dbReference>
<keyword evidence="1" id="KW-0732">Signal</keyword>
<dbReference type="Proteomes" id="UP000703590">
    <property type="component" value="Unassembled WGS sequence"/>
</dbReference>
<dbReference type="PANTHER" id="PTHR36302:SF1">
    <property type="entry name" value="COPPER CHAPERONE PCU(A)C"/>
    <property type="match status" value="1"/>
</dbReference>
<name>A0ABS2WV75_9BACT</name>
<keyword evidence="3" id="KW-1185">Reference proteome</keyword>
<reference evidence="2 3" key="3">
    <citation type="submission" date="2021-02" db="EMBL/GenBank/DDBJ databases">
        <authorList>
            <person name="Merkel A.Y."/>
        </authorList>
    </citation>
    <scope>NUCLEOTIDE SEQUENCE [LARGE SCALE GENOMIC DNA]</scope>
    <source>
        <strain evidence="2 3">T05b</strain>
    </source>
</reference>
<proteinExistence type="predicted"/>
<reference evidence="2 3" key="1">
    <citation type="submission" date="2021-02" db="EMBL/GenBank/DDBJ databases">
        <title>Sulfurospirillum tamanensis sp. nov.</title>
        <authorList>
            <person name="Frolova A."/>
            <person name="Merkel A."/>
            <person name="Slobodkin A."/>
        </authorList>
    </citation>
    <scope>NUCLEOTIDE SEQUENCE [LARGE SCALE GENOMIC DNA]</scope>
    <source>
        <strain evidence="2 3">T05b</strain>
    </source>
</reference>
<evidence type="ECO:0000313" key="3">
    <source>
        <dbReference type="Proteomes" id="UP000703590"/>
    </source>
</evidence>
<accession>A0ABS2WV75</accession>
<reference evidence="3" key="2">
    <citation type="submission" date="2021-02" db="EMBL/GenBank/DDBJ databases">
        <title>Sulfurospirillum tamanensis sp. nov.</title>
        <authorList>
            <person name="Merkel A.Y."/>
        </authorList>
    </citation>
    <scope>NUCLEOTIDE SEQUENCE [LARGE SCALE GENOMIC DNA]</scope>
    <source>
        <strain evidence="3">T05b</strain>
    </source>
</reference>
<dbReference type="InterPro" id="IPR058248">
    <property type="entry name" value="Lxx211020-like"/>
</dbReference>
<organism evidence="2 3">
    <name type="scientific">Sulfurospirillum tamanense</name>
    <dbReference type="NCBI Taxonomy" id="2813362"/>
    <lineage>
        <taxon>Bacteria</taxon>
        <taxon>Pseudomonadati</taxon>
        <taxon>Campylobacterota</taxon>
        <taxon>Epsilonproteobacteria</taxon>
        <taxon>Campylobacterales</taxon>
        <taxon>Sulfurospirillaceae</taxon>
        <taxon>Sulfurospirillum</taxon>
    </lineage>
</organism>
<evidence type="ECO:0000313" key="2">
    <source>
        <dbReference type="EMBL" id="MBN2965556.1"/>
    </source>
</evidence>
<dbReference type="Pfam" id="PF04314">
    <property type="entry name" value="PCuAC"/>
    <property type="match status" value="1"/>
</dbReference>